<dbReference type="EMBL" id="JOJR01000044">
    <property type="protein sequence ID" value="RCN48666.1"/>
    <property type="molecule type" value="Genomic_DNA"/>
</dbReference>
<organism evidence="1 2">
    <name type="scientific">Ancylostoma caninum</name>
    <name type="common">Dog hookworm</name>
    <dbReference type="NCBI Taxonomy" id="29170"/>
    <lineage>
        <taxon>Eukaryota</taxon>
        <taxon>Metazoa</taxon>
        <taxon>Ecdysozoa</taxon>
        <taxon>Nematoda</taxon>
        <taxon>Chromadorea</taxon>
        <taxon>Rhabditida</taxon>
        <taxon>Rhabditina</taxon>
        <taxon>Rhabditomorpha</taxon>
        <taxon>Strongyloidea</taxon>
        <taxon>Ancylostomatidae</taxon>
        <taxon>Ancylostomatinae</taxon>
        <taxon>Ancylostoma</taxon>
    </lineage>
</organism>
<proteinExistence type="predicted"/>
<gene>
    <name evidence="1" type="ORF">ANCCAN_05305</name>
</gene>
<evidence type="ECO:0000313" key="1">
    <source>
        <dbReference type="EMBL" id="RCN48666.1"/>
    </source>
</evidence>
<dbReference type="AlphaFoldDB" id="A0A368GWC2"/>
<name>A0A368GWC2_ANCCA</name>
<reference evidence="1 2" key="1">
    <citation type="submission" date="2014-10" db="EMBL/GenBank/DDBJ databases">
        <title>Draft genome of the hookworm Ancylostoma caninum.</title>
        <authorList>
            <person name="Mitreva M."/>
        </authorList>
    </citation>
    <scope>NUCLEOTIDE SEQUENCE [LARGE SCALE GENOMIC DNA]</scope>
    <source>
        <strain evidence="1 2">Baltimore</strain>
    </source>
</reference>
<keyword evidence="2" id="KW-1185">Reference proteome</keyword>
<accession>A0A368GWC2</accession>
<dbReference type="Proteomes" id="UP000252519">
    <property type="component" value="Unassembled WGS sequence"/>
</dbReference>
<sequence>MRNICAERNRLLPRKESPNERCQSACEELKCRKGTCFKVPGTGAKTCKCSFCFEWNNPKDKKNRRDKGIFRSLWDKINSLPR</sequence>
<comment type="caution">
    <text evidence="1">The sequence shown here is derived from an EMBL/GenBank/DDBJ whole genome shotgun (WGS) entry which is preliminary data.</text>
</comment>
<protein>
    <submittedName>
        <fullName evidence="1">Uncharacterized protein</fullName>
    </submittedName>
</protein>
<evidence type="ECO:0000313" key="2">
    <source>
        <dbReference type="Proteomes" id="UP000252519"/>
    </source>
</evidence>